<reference evidence="2 3" key="1">
    <citation type="submission" date="2023-09" db="EMBL/GenBank/DDBJ databases">
        <authorList>
            <person name="Rey-Velasco X."/>
        </authorList>
    </citation>
    <scope>NUCLEOTIDE SEQUENCE [LARGE SCALE GENOMIC DNA]</scope>
    <source>
        <strain evidence="2 3">W332</strain>
    </source>
</reference>
<feature type="signal peptide" evidence="1">
    <location>
        <begin position="1"/>
        <end position="19"/>
    </location>
</feature>
<organism evidence="2 3">
    <name type="scientific">Microcosmobacter mediterraneus</name>
    <dbReference type="NCBI Taxonomy" id="3075607"/>
    <lineage>
        <taxon>Bacteria</taxon>
        <taxon>Pseudomonadati</taxon>
        <taxon>Bacteroidota</taxon>
        <taxon>Flavobacteriia</taxon>
        <taxon>Flavobacteriales</taxon>
        <taxon>Flavobacteriaceae</taxon>
        <taxon>Microcosmobacter</taxon>
    </lineage>
</organism>
<dbReference type="EMBL" id="JAVRIA010000001">
    <property type="protein sequence ID" value="MDT0557077.1"/>
    <property type="molecule type" value="Genomic_DNA"/>
</dbReference>
<evidence type="ECO:0000313" key="3">
    <source>
        <dbReference type="Proteomes" id="UP001259492"/>
    </source>
</evidence>
<proteinExistence type="predicted"/>
<keyword evidence="1" id="KW-0732">Signal</keyword>
<protein>
    <submittedName>
        <fullName evidence="2">Uncharacterized protein</fullName>
    </submittedName>
</protein>
<dbReference type="Proteomes" id="UP001259492">
    <property type="component" value="Unassembled WGS sequence"/>
</dbReference>
<keyword evidence="3" id="KW-1185">Reference proteome</keyword>
<name>A0ABU2YFX1_9FLAO</name>
<feature type="chain" id="PRO_5045882440" evidence="1">
    <location>
        <begin position="20"/>
        <end position="437"/>
    </location>
</feature>
<sequence length="437" mass="48845">MKYLITLFVVTICLMPCFAQNSTINYKAIIKDDIGNVIANQEINVRFIIRKTTGNNFYIENHTTTTDSNGLIILSIGEGVAALGDFEEFDWRANNYSLRVGLDIEQDGSFIYIDDAEFKSVPYALSSADNLWRKNGDDAYILADKIGIGTQEPSAQLSIQDSLISSIKLVTPFFYTEGEIAFENGSKDAEYTFFKISNKQDRFYIAADSDLISTTDYENIFELSPQGNIITQGSLRLDNGVSVNEFSNDGTLSGNSDTVVPTESAIKAYVDNATATEIRKIAIPGSAFHLHRIDDESVDETKIFFPLTGGVNFIPREFNIISPDAEYYILAPLILPANNILTSVKYVFKDDFLGYNYRFSIIKNCSVTSDLSIIVNSSSFEINSNEVNFRDVNFLEPIDPDCSYSIIIEMEENGMLTNGGNTYTETFYHAIITYIEN</sequence>
<evidence type="ECO:0000313" key="2">
    <source>
        <dbReference type="EMBL" id="MDT0557077.1"/>
    </source>
</evidence>
<gene>
    <name evidence="2" type="ORF">RM697_00370</name>
</gene>
<comment type="caution">
    <text evidence="2">The sequence shown here is derived from an EMBL/GenBank/DDBJ whole genome shotgun (WGS) entry which is preliminary data.</text>
</comment>
<accession>A0ABU2YFX1</accession>
<dbReference type="RefSeq" id="WP_311425851.1">
    <property type="nucleotide sequence ID" value="NZ_JAVRIA010000001.1"/>
</dbReference>
<evidence type="ECO:0000256" key="1">
    <source>
        <dbReference type="SAM" id="SignalP"/>
    </source>
</evidence>